<feature type="transmembrane region" description="Helical" evidence="1">
    <location>
        <begin position="74"/>
        <end position="98"/>
    </location>
</feature>
<reference evidence="3" key="1">
    <citation type="journal article" date="2019" name="Int. J. Syst. Evol. Microbiol.">
        <title>The Global Catalogue of Microorganisms (GCM) 10K type strain sequencing project: providing services to taxonomists for standard genome sequencing and annotation.</title>
        <authorList>
            <consortium name="The Broad Institute Genomics Platform"/>
            <consortium name="The Broad Institute Genome Sequencing Center for Infectious Disease"/>
            <person name="Wu L."/>
            <person name="Ma J."/>
        </authorList>
    </citation>
    <scope>NUCLEOTIDE SEQUENCE [LARGE SCALE GENOMIC DNA]</scope>
    <source>
        <strain evidence="3">JCM 17695</strain>
    </source>
</reference>
<protein>
    <submittedName>
        <fullName evidence="2">Uncharacterized protein</fullName>
    </submittedName>
</protein>
<feature type="transmembrane region" description="Helical" evidence="1">
    <location>
        <begin position="49"/>
        <end position="67"/>
    </location>
</feature>
<keyword evidence="1" id="KW-0472">Membrane</keyword>
<dbReference type="PROSITE" id="PS51257">
    <property type="entry name" value="PROKAR_LIPOPROTEIN"/>
    <property type="match status" value="1"/>
</dbReference>
<accession>A0ABW2TNW9</accession>
<dbReference type="Proteomes" id="UP001596512">
    <property type="component" value="Unassembled WGS sequence"/>
</dbReference>
<evidence type="ECO:0000313" key="3">
    <source>
        <dbReference type="Proteomes" id="UP001596512"/>
    </source>
</evidence>
<keyword evidence="3" id="KW-1185">Reference proteome</keyword>
<keyword evidence="1" id="KW-0812">Transmembrane</keyword>
<evidence type="ECO:0000313" key="2">
    <source>
        <dbReference type="EMBL" id="MFC7614488.1"/>
    </source>
</evidence>
<keyword evidence="1" id="KW-1133">Transmembrane helix</keyword>
<evidence type="ECO:0000256" key="1">
    <source>
        <dbReference type="SAM" id="Phobius"/>
    </source>
</evidence>
<sequence length="193" mass="20495">MTTRAPRTRPHPSWWITATTLAVLLVAACVVGGARPGNYVVLAWIDRPFLFGALALGLLALSCHLAITHPAARVALTAVLATAAIGWAALGAVAAGLADDLEELARHPNGDRVVVVHRGSNIIDPTWELRVRSGTGVATREWDLGCVNSDLDALTGVTWTGPTRLRVHLVDRHEDIAIDPATGRPDRTVEVGC</sequence>
<proteinExistence type="predicted"/>
<gene>
    <name evidence="2" type="ORF">ACFQV2_14115</name>
</gene>
<comment type="caution">
    <text evidence="2">The sequence shown here is derived from an EMBL/GenBank/DDBJ whole genome shotgun (WGS) entry which is preliminary data.</text>
</comment>
<dbReference type="EMBL" id="JBHTEY010000004">
    <property type="protein sequence ID" value="MFC7614488.1"/>
    <property type="molecule type" value="Genomic_DNA"/>
</dbReference>
<organism evidence="2 3">
    <name type="scientific">Actinokineospora soli</name>
    <dbReference type="NCBI Taxonomy" id="1048753"/>
    <lineage>
        <taxon>Bacteria</taxon>
        <taxon>Bacillati</taxon>
        <taxon>Actinomycetota</taxon>
        <taxon>Actinomycetes</taxon>
        <taxon>Pseudonocardiales</taxon>
        <taxon>Pseudonocardiaceae</taxon>
        <taxon>Actinokineospora</taxon>
    </lineage>
</organism>
<name>A0ABW2TNW9_9PSEU</name>